<dbReference type="PANTHER" id="PTHR31841">
    <property type="entry name" value="PROTEIN FAM72A-RELATED"/>
    <property type="match status" value="1"/>
</dbReference>
<gene>
    <name evidence="3" type="primary">LOC101852142</name>
    <name evidence="4" type="synonym">LOC118478967</name>
</gene>
<dbReference type="GeneID" id="101852142"/>
<evidence type="ECO:0000313" key="3">
    <source>
        <dbReference type="RefSeq" id="XP_005112718.1"/>
    </source>
</evidence>
<proteinExistence type="inferred from homology"/>
<name>A0ABM0KAA9_APLCA</name>
<evidence type="ECO:0000256" key="1">
    <source>
        <dbReference type="ARBA" id="ARBA00006888"/>
    </source>
</evidence>
<dbReference type="Proteomes" id="UP000694888">
    <property type="component" value="Unplaced"/>
</dbReference>
<evidence type="ECO:0000313" key="2">
    <source>
        <dbReference type="Proteomes" id="UP000694888"/>
    </source>
</evidence>
<reference evidence="3 4" key="1">
    <citation type="submission" date="2025-05" db="UniProtKB">
        <authorList>
            <consortium name="RefSeq"/>
        </authorList>
    </citation>
    <scope>IDENTIFICATION</scope>
</reference>
<dbReference type="InterPro" id="IPR026768">
    <property type="entry name" value="YPEH2ZP"/>
</dbReference>
<keyword evidence="2" id="KW-1185">Reference proteome</keyword>
<comment type="similarity">
    <text evidence="1">Belongs to the FAM72 family.</text>
</comment>
<organism evidence="2 3">
    <name type="scientific">Aplysia californica</name>
    <name type="common">California sea hare</name>
    <dbReference type="NCBI Taxonomy" id="6500"/>
    <lineage>
        <taxon>Eukaryota</taxon>
        <taxon>Metazoa</taxon>
        <taxon>Spiralia</taxon>
        <taxon>Lophotrochozoa</taxon>
        <taxon>Mollusca</taxon>
        <taxon>Gastropoda</taxon>
        <taxon>Heterobranchia</taxon>
        <taxon>Euthyneura</taxon>
        <taxon>Tectipleura</taxon>
        <taxon>Aplysiida</taxon>
        <taxon>Aplysioidea</taxon>
        <taxon>Aplysiidae</taxon>
        <taxon>Aplysia</taxon>
    </lineage>
</organism>
<dbReference type="RefSeq" id="XP_035829417.1">
    <property type="nucleotide sequence ID" value="XM_035973524.1"/>
</dbReference>
<accession>A0ABM0KAA9</accession>
<dbReference type="PANTHER" id="PTHR31841:SF1">
    <property type="entry name" value="PROTEIN FAM72A-RELATED"/>
    <property type="match status" value="1"/>
</dbReference>
<sequence>MVLTSLHPSFGKNSVYLLDCRACGETVCRRGMLAVLVADGKTELFSTDRYDRSSVGVIPEVFTTEKCKCRIQHLGCLSCGCVVGYHVVLPCSKCLSSINNGHHCMFHSSLVSHYYRLDEVGGGCLLWRQLMGPLEDAVPATECLR</sequence>
<protein>
    <submittedName>
        <fullName evidence="3 4">Protein FAM72A</fullName>
    </submittedName>
</protein>
<dbReference type="Pfam" id="PF14976">
    <property type="entry name" value="YPEH2ZP"/>
    <property type="match status" value="1"/>
</dbReference>
<evidence type="ECO:0000313" key="4">
    <source>
        <dbReference type="RefSeq" id="XP_035829417.1"/>
    </source>
</evidence>
<dbReference type="RefSeq" id="XP_005112718.1">
    <property type="nucleotide sequence ID" value="XM_005112661.3"/>
</dbReference>